<dbReference type="InterPro" id="IPR027417">
    <property type="entry name" value="P-loop_NTPase"/>
</dbReference>
<evidence type="ECO:0000256" key="4">
    <source>
        <dbReference type="ARBA" id="ARBA00022840"/>
    </source>
</evidence>
<keyword evidence="3 6" id="KW-0347">Helicase</keyword>
<comment type="similarity">
    <text evidence="6">Belongs to the DEAD box helicase family.</text>
</comment>
<dbReference type="Pfam" id="PF00271">
    <property type="entry name" value="Helicase_C"/>
    <property type="match status" value="1"/>
</dbReference>
<dbReference type="GO" id="GO:0005524">
    <property type="term" value="F:ATP binding"/>
    <property type="evidence" value="ECO:0007669"/>
    <property type="project" value="UniProtKB-UniRule"/>
</dbReference>
<dbReference type="InterPro" id="IPR000629">
    <property type="entry name" value="RNA-helicase_DEAD-box_CS"/>
</dbReference>
<evidence type="ECO:0000313" key="11">
    <source>
        <dbReference type="EMBL" id="KIJ14259.1"/>
    </source>
</evidence>
<evidence type="ECO:0000256" key="7">
    <source>
        <dbReference type="RuleBase" id="RU365068"/>
    </source>
</evidence>
<accession>A0A0C9SX68</accession>
<feature type="region of interest" description="Disordered" evidence="8">
    <location>
        <begin position="1"/>
        <end position="130"/>
    </location>
</feature>
<keyword evidence="1 6" id="KW-0547">Nucleotide-binding</keyword>
<feature type="compositionally biased region" description="Basic residues" evidence="8">
    <location>
        <begin position="14"/>
        <end position="35"/>
    </location>
</feature>
<dbReference type="SMART" id="SM00490">
    <property type="entry name" value="HELICc"/>
    <property type="match status" value="1"/>
</dbReference>
<evidence type="ECO:0000256" key="6">
    <source>
        <dbReference type="RuleBase" id="RU000492"/>
    </source>
</evidence>
<comment type="catalytic activity">
    <reaction evidence="7">
        <text>ATP + H2O = ADP + phosphate + H(+)</text>
        <dbReference type="Rhea" id="RHEA:13065"/>
        <dbReference type="ChEBI" id="CHEBI:15377"/>
        <dbReference type="ChEBI" id="CHEBI:15378"/>
        <dbReference type="ChEBI" id="CHEBI:30616"/>
        <dbReference type="ChEBI" id="CHEBI:43474"/>
        <dbReference type="ChEBI" id="CHEBI:456216"/>
        <dbReference type="EC" id="3.6.4.13"/>
    </reaction>
</comment>
<dbReference type="InterPro" id="IPR011545">
    <property type="entry name" value="DEAD/DEAH_box_helicase_dom"/>
</dbReference>
<dbReference type="Proteomes" id="UP000053647">
    <property type="component" value="Unassembled WGS sequence"/>
</dbReference>
<dbReference type="EC" id="3.6.4.13" evidence="7"/>
<evidence type="ECO:0000259" key="9">
    <source>
        <dbReference type="PROSITE" id="PS51192"/>
    </source>
</evidence>
<dbReference type="InterPro" id="IPR014001">
    <property type="entry name" value="Helicase_ATP-bd"/>
</dbReference>
<feature type="compositionally biased region" description="Acidic residues" evidence="8">
    <location>
        <begin position="46"/>
        <end position="69"/>
    </location>
</feature>
<dbReference type="SUPFAM" id="SSF52540">
    <property type="entry name" value="P-loop containing nucleoside triphosphate hydrolases"/>
    <property type="match status" value="1"/>
</dbReference>
<feature type="compositionally biased region" description="Basic and acidic residues" evidence="8">
    <location>
        <begin position="70"/>
        <end position="80"/>
    </location>
</feature>
<dbReference type="OrthoDB" id="3370at2759"/>
<dbReference type="SMART" id="SM00487">
    <property type="entry name" value="DEXDc"/>
    <property type="match status" value="1"/>
</dbReference>
<evidence type="ECO:0000313" key="12">
    <source>
        <dbReference type="Proteomes" id="UP000053647"/>
    </source>
</evidence>
<dbReference type="CDD" id="cd18787">
    <property type="entry name" value="SF2_C_DEAD"/>
    <property type="match status" value="1"/>
</dbReference>
<proteinExistence type="inferred from homology"/>
<reference evidence="11 12" key="1">
    <citation type="submission" date="2014-06" db="EMBL/GenBank/DDBJ databases">
        <authorList>
            <consortium name="DOE Joint Genome Institute"/>
            <person name="Kuo A."/>
            <person name="Kohler A."/>
            <person name="Nagy L.G."/>
            <person name="Floudas D."/>
            <person name="Copeland A."/>
            <person name="Barry K.W."/>
            <person name="Cichocki N."/>
            <person name="Veneault-Fourrey C."/>
            <person name="LaButti K."/>
            <person name="Lindquist E.A."/>
            <person name="Lipzen A."/>
            <person name="Lundell T."/>
            <person name="Morin E."/>
            <person name="Murat C."/>
            <person name="Sun H."/>
            <person name="Tunlid A."/>
            <person name="Henrissat B."/>
            <person name="Grigoriev I.V."/>
            <person name="Hibbett D.S."/>
            <person name="Martin F."/>
            <person name="Nordberg H.P."/>
            <person name="Cantor M.N."/>
            <person name="Hua S.X."/>
        </authorList>
    </citation>
    <scope>NUCLEOTIDE SEQUENCE [LARGE SCALE GENOMIC DNA]</scope>
    <source>
        <strain evidence="11 12">ATCC 200175</strain>
    </source>
</reference>
<protein>
    <recommendedName>
        <fullName evidence="7">ATP-dependent RNA helicase</fullName>
        <ecNumber evidence="7">3.6.4.13</ecNumber>
    </recommendedName>
</protein>
<dbReference type="PROSITE" id="PS51192">
    <property type="entry name" value="HELICASE_ATP_BIND_1"/>
    <property type="match status" value="1"/>
</dbReference>
<evidence type="ECO:0000256" key="2">
    <source>
        <dbReference type="ARBA" id="ARBA00022801"/>
    </source>
</evidence>
<organism evidence="11 12">
    <name type="scientific">Paxillus involutus ATCC 200175</name>
    <dbReference type="NCBI Taxonomy" id="664439"/>
    <lineage>
        <taxon>Eukaryota</taxon>
        <taxon>Fungi</taxon>
        <taxon>Dikarya</taxon>
        <taxon>Basidiomycota</taxon>
        <taxon>Agaricomycotina</taxon>
        <taxon>Agaricomycetes</taxon>
        <taxon>Agaricomycetidae</taxon>
        <taxon>Boletales</taxon>
        <taxon>Paxilineae</taxon>
        <taxon>Paxillaceae</taxon>
        <taxon>Paxillus</taxon>
    </lineage>
</organism>
<dbReference type="EMBL" id="KN819344">
    <property type="protein sequence ID" value="KIJ14259.1"/>
    <property type="molecule type" value="Genomic_DNA"/>
</dbReference>
<dbReference type="InterPro" id="IPR001650">
    <property type="entry name" value="Helicase_C-like"/>
</dbReference>
<keyword evidence="2 6" id="KW-0378">Hydrolase</keyword>
<reference evidence="12" key="2">
    <citation type="submission" date="2015-01" db="EMBL/GenBank/DDBJ databases">
        <title>Evolutionary Origins and Diversification of the Mycorrhizal Mutualists.</title>
        <authorList>
            <consortium name="DOE Joint Genome Institute"/>
            <consortium name="Mycorrhizal Genomics Consortium"/>
            <person name="Kohler A."/>
            <person name="Kuo A."/>
            <person name="Nagy L.G."/>
            <person name="Floudas D."/>
            <person name="Copeland A."/>
            <person name="Barry K.W."/>
            <person name="Cichocki N."/>
            <person name="Veneault-Fourrey C."/>
            <person name="LaButti K."/>
            <person name="Lindquist E.A."/>
            <person name="Lipzen A."/>
            <person name="Lundell T."/>
            <person name="Morin E."/>
            <person name="Murat C."/>
            <person name="Riley R."/>
            <person name="Ohm R."/>
            <person name="Sun H."/>
            <person name="Tunlid A."/>
            <person name="Henrissat B."/>
            <person name="Grigoriev I.V."/>
            <person name="Hibbett D.S."/>
            <person name="Martin F."/>
        </authorList>
    </citation>
    <scope>NUCLEOTIDE SEQUENCE [LARGE SCALE GENOMIC DNA]</scope>
    <source>
        <strain evidence="12">ATCC 200175</strain>
    </source>
</reference>
<comment type="function">
    <text evidence="7">RNA helicase.</text>
</comment>
<dbReference type="AlphaFoldDB" id="A0A0C9SX68"/>
<keyword evidence="5 7" id="KW-0694">RNA-binding</keyword>
<evidence type="ECO:0000259" key="10">
    <source>
        <dbReference type="PROSITE" id="PS51194"/>
    </source>
</evidence>
<evidence type="ECO:0000256" key="3">
    <source>
        <dbReference type="ARBA" id="ARBA00022806"/>
    </source>
</evidence>
<dbReference type="PANTHER" id="PTHR24031">
    <property type="entry name" value="RNA HELICASE"/>
    <property type="match status" value="1"/>
</dbReference>
<dbReference type="PROSITE" id="PS00039">
    <property type="entry name" value="DEAD_ATP_HELICASE"/>
    <property type="match status" value="1"/>
</dbReference>
<evidence type="ECO:0000256" key="8">
    <source>
        <dbReference type="SAM" id="MobiDB-lite"/>
    </source>
</evidence>
<dbReference type="Pfam" id="PF00270">
    <property type="entry name" value="DEAD"/>
    <property type="match status" value="1"/>
</dbReference>
<evidence type="ECO:0000256" key="5">
    <source>
        <dbReference type="ARBA" id="ARBA00022884"/>
    </source>
</evidence>
<keyword evidence="4 6" id="KW-0067">ATP-binding</keyword>
<evidence type="ECO:0000256" key="1">
    <source>
        <dbReference type="ARBA" id="ARBA00022741"/>
    </source>
</evidence>
<keyword evidence="12" id="KW-1185">Reference proteome</keyword>
<dbReference type="PROSITE" id="PS51194">
    <property type="entry name" value="HELICASE_CTER"/>
    <property type="match status" value="1"/>
</dbReference>
<name>A0A0C9SX68_PAXIN</name>
<dbReference type="CDD" id="cd17956">
    <property type="entry name" value="DEADc_DDX51"/>
    <property type="match status" value="1"/>
</dbReference>
<comment type="domain">
    <text evidence="7">The Q motif is unique to and characteristic of the DEAD box family of RNA helicases and controls ATP binding and hydrolysis.</text>
</comment>
<feature type="domain" description="Helicase ATP-binding" evidence="9">
    <location>
        <begin position="216"/>
        <end position="449"/>
    </location>
</feature>
<feature type="domain" description="Helicase C-terminal" evidence="10">
    <location>
        <begin position="475"/>
        <end position="646"/>
    </location>
</feature>
<dbReference type="HOGENOM" id="CLU_003041_15_3_1"/>
<dbReference type="GO" id="GO:0003723">
    <property type="term" value="F:RNA binding"/>
    <property type="evidence" value="ECO:0007669"/>
    <property type="project" value="UniProtKB-UniRule"/>
</dbReference>
<dbReference type="Gene3D" id="3.40.50.300">
    <property type="entry name" value="P-loop containing nucleotide triphosphate hydrolases"/>
    <property type="match status" value="2"/>
</dbReference>
<sequence>MPEAPAIKAGVSKTKAKTRYLKRKKIRRKARKSAAPRKTGEVESSGSEDEDEEPQEPEDEDDLANDVESEEVRGEERLEGDGQPISRPKKMRKVVEQADSEVGNTEIRHEELQPPGVQKPLSKPQGTLPSFPLPALPNAPPKSVLAMQGLDKALIHAEVIDPSTMLPLSLSEEADDTGLGSRTRKRLLELGINELFAVQTVLLPFLRHGTAGQSLYAPYSCPRDVCVSAPTGSGKTLAYVLPILEVLSNRVVTRLRALIVLPTRDLVTQVRETFEAVGKGRGLKIGTATGQHSFAHEQAQLVFGTSDRLQGGSSKVDVLICTPGRLMDHLNATPHFSLQHLRFLVIDEADRLLAQSFQDWLAQVLAAVRPSAPSEDVPSGYRPPPDDPHLIPICDSLAPAFLRLQQFGDPQVDVSERREPSCQKLLFSATLTRDPGKLASLGLRDPKYFVVQNRVEGTDSGALDLVCNRFTMPATLTEHMIVCEASNKPLMLIHLIHNHSIRNALVFTKSSESTTRLVRLLEFFEELSMSDRGRIVIRAYSSDLAAGERKNILEKFKAQEVHVLVCSDLISRGIDISHVSHVVSYDAPVDIRKYVHRVGRTARAGRDGDAWTLVEEQEARYFKTMLKEYDHLDRVKRMKVSQKETEPLTGNYQAALQMLKESYAR</sequence>
<gene>
    <name evidence="11" type="ORF">PAXINDRAFT_169875</name>
</gene>
<dbReference type="GO" id="GO:0016787">
    <property type="term" value="F:hydrolase activity"/>
    <property type="evidence" value="ECO:0007669"/>
    <property type="project" value="UniProtKB-KW"/>
</dbReference>
<dbReference type="GO" id="GO:0003724">
    <property type="term" value="F:RNA helicase activity"/>
    <property type="evidence" value="ECO:0007669"/>
    <property type="project" value="UniProtKB-EC"/>
</dbReference>